<dbReference type="GO" id="GO:0005730">
    <property type="term" value="C:nucleolus"/>
    <property type="evidence" value="ECO:0007669"/>
    <property type="project" value="UniProtKB-SubCell"/>
</dbReference>
<feature type="region of interest" description="Disordered" evidence="7">
    <location>
        <begin position="399"/>
        <end position="454"/>
    </location>
</feature>
<feature type="compositionally biased region" description="Basic residues" evidence="7">
    <location>
        <begin position="19"/>
        <end position="30"/>
    </location>
</feature>
<proteinExistence type="inferred from homology"/>
<dbReference type="Pfam" id="PF08142">
    <property type="entry name" value="AARP2CN"/>
    <property type="match status" value="1"/>
</dbReference>
<name>A0A6J1TP35_FRAOC</name>
<evidence type="ECO:0000256" key="5">
    <source>
        <dbReference type="ARBA" id="ARBA00038288"/>
    </source>
</evidence>
<organism evidence="9 10">
    <name type="scientific">Frankliniella occidentalis</name>
    <name type="common">Western flower thrips</name>
    <name type="synonym">Euthrips occidentalis</name>
    <dbReference type="NCBI Taxonomy" id="133901"/>
    <lineage>
        <taxon>Eukaryota</taxon>
        <taxon>Metazoa</taxon>
        <taxon>Ecdysozoa</taxon>
        <taxon>Arthropoda</taxon>
        <taxon>Hexapoda</taxon>
        <taxon>Insecta</taxon>
        <taxon>Pterygota</taxon>
        <taxon>Neoptera</taxon>
        <taxon>Paraneoptera</taxon>
        <taxon>Thysanoptera</taxon>
        <taxon>Terebrantia</taxon>
        <taxon>Thripoidea</taxon>
        <taxon>Thripidae</taxon>
        <taxon>Frankliniella</taxon>
    </lineage>
</organism>
<dbReference type="Pfam" id="PF04950">
    <property type="entry name" value="RIBIOP_C"/>
    <property type="match status" value="1"/>
</dbReference>
<dbReference type="KEGG" id="foc:113218434"/>
<feature type="region of interest" description="Disordered" evidence="7">
    <location>
        <begin position="1"/>
        <end position="70"/>
    </location>
</feature>
<evidence type="ECO:0000256" key="3">
    <source>
        <dbReference type="ARBA" id="ARBA00023242"/>
    </source>
</evidence>
<feature type="compositionally biased region" description="Basic and acidic residues" evidence="7">
    <location>
        <begin position="1"/>
        <end position="11"/>
    </location>
</feature>
<feature type="compositionally biased region" description="Acidic residues" evidence="7">
    <location>
        <begin position="431"/>
        <end position="443"/>
    </location>
</feature>
<dbReference type="InterPro" id="IPR007034">
    <property type="entry name" value="BMS1_TSR1_C"/>
</dbReference>
<dbReference type="GO" id="GO:0003924">
    <property type="term" value="F:GTPase activity"/>
    <property type="evidence" value="ECO:0007669"/>
    <property type="project" value="TreeGrafter"/>
</dbReference>
<evidence type="ECO:0000313" key="9">
    <source>
        <dbReference type="Proteomes" id="UP000504606"/>
    </source>
</evidence>
<dbReference type="OrthoDB" id="119302at2759"/>
<sequence>MGLTKPQERHRASALKQSNKAHKHGRHKSKGIIDNETKGKISVKAITKRNKKDLGKDERRHQAGQLRKKKRDEVLLKKRALGGSKTAPFLVAVVALSPEISTAEVLEMLQRADPEAVVTNSPNKIVHISVPRFKQRFSFLEVAPGDVYATLDALKIADTVLFVETARHWEEGLYPEAELLLTTSMAQGLPTSVVAIMDLESVPKKKQQEAKISIQKEMGQYLPDEKVLTLSSDSDSILLLRRIGSQKQKSITQRDRRPHLMVEEIQSVPETEGCEFINLRVSGYLRGQNITANQLVHIPGWGNFQIQQIETPALDPHPLDVRKRTDDGMEEDAKVLEVADPSKQESLESENIPDPMDAEQTWPTEEEIAEAEAERKARKIIKKVPKGFSDYQAAWIPDCDAEEVSGDEEESDYDDAMEDPDLDAMSAEDSNQSEDEHDDEEYDTVTVTEGAPDADRYDAEMDMHEELETLKKLKDAKSDAQFPDEIDTPHDMAARLRFQKYRGLQSFRTSPWDPKENLPSDYARIFQFENFDRTRKRVLDQLKDNCLGAMPGWYITLVITNVPREMIENQKHGIPLVLYGLLPHEQKMSVLNLVLKRPAQMSFGLQTPIKSKEQLVFQCGFRRFKACPVFSQHTNGSKHKFERYFQPDAVVVATVFAPITFPPASVLAFIERKDGTQQLVATGSLLSVNPDRIISKRVVLSGHPFKVNKRSAVIRFMFFNREDINWFKPVELRTKFGRRGHIKEPLGTHGHMKCVFDGQLKSQDTVMLHLYKRVFPKWTYDPCVTAPDPLFKTVLRSIEEEDEEMS</sequence>
<feature type="compositionally biased region" description="Acidic residues" evidence="7">
    <location>
        <begin position="399"/>
        <end position="422"/>
    </location>
</feature>
<keyword evidence="9" id="KW-1185">Reference proteome</keyword>
<accession>A0A6J1TP35</accession>
<evidence type="ECO:0000256" key="1">
    <source>
        <dbReference type="ARBA" id="ARBA00004604"/>
    </source>
</evidence>
<dbReference type="AlphaFoldDB" id="A0A6J1TP35"/>
<feature type="domain" description="Bms1-type G" evidence="8">
    <location>
        <begin position="87"/>
        <end position="249"/>
    </location>
</feature>
<dbReference type="PANTHER" id="PTHR12858:SF1">
    <property type="entry name" value="PRE-RRNA-PROCESSING PROTEIN TSR1 HOMOLOG"/>
    <property type="match status" value="1"/>
</dbReference>
<evidence type="ECO:0000313" key="10">
    <source>
        <dbReference type="RefSeq" id="XP_026294577.2"/>
    </source>
</evidence>
<keyword evidence="2" id="KW-0690">Ribosome biogenesis</keyword>
<evidence type="ECO:0000259" key="8">
    <source>
        <dbReference type="PROSITE" id="PS51714"/>
    </source>
</evidence>
<dbReference type="GeneID" id="113218434"/>
<dbReference type="InterPro" id="IPR012948">
    <property type="entry name" value="AARP2CN"/>
</dbReference>
<dbReference type="Proteomes" id="UP000504606">
    <property type="component" value="Unplaced"/>
</dbReference>
<comment type="function">
    <text evidence="4">Required during maturation of the 40S ribosomal subunit in the nucleolus.</text>
</comment>
<dbReference type="SMART" id="SM01362">
    <property type="entry name" value="DUF663"/>
    <property type="match status" value="1"/>
</dbReference>
<dbReference type="PROSITE" id="PS51714">
    <property type="entry name" value="G_BMS1"/>
    <property type="match status" value="1"/>
</dbReference>
<dbReference type="GO" id="GO:0030688">
    <property type="term" value="C:preribosome, small subunit precursor"/>
    <property type="evidence" value="ECO:0007669"/>
    <property type="project" value="TreeGrafter"/>
</dbReference>
<comment type="subcellular location">
    <subcellularLocation>
        <location evidence="1">Nucleus</location>
        <location evidence="1">Nucleolus</location>
    </subcellularLocation>
</comment>
<dbReference type="GO" id="GO:0005525">
    <property type="term" value="F:GTP binding"/>
    <property type="evidence" value="ECO:0007669"/>
    <property type="project" value="TreeGrafter"/>
</dbReference>
<dbReference type="SMART" id="SM00785">
    <property type="entry name" value="AARP2CN"/>
    <property type="match status" value="1"/>
</dbReference>
<reference evidence="10" key="1">
    <citation type="submission" date="2025-08" db="UniProtKB">
        <authorList>
            <consortium name="RefSeq"/>
        </authorList>
    </citation>
    <scope>IDENTIFICATION</scope>
    <source>
        <tissue evidence="10">Whole organism</tissue>
    </source>
</reference>
<gene>
    <name evidence="10" type="primary">LOC113218434</name>
</gene>
<dbReference type="GO" id="GO:0034511">
    <property type="term" value="F:U3 snoRNA binding"/>
    <property type="evidence" value="ECO:0007669"/>
    <property type="project" value="TreeGrafter"/>
</dbReference>
<dbReference type="CTD" id="55720"/>
<comment type="similarity">
    <text evidence="5">Belongs to the TRAFAC class translation factor GTPase superfamily. Bms1-like GTPase family. TSR1 subfamily.</text>
</comment>
<evidence type="ECO:0000256" key="6">
    <source>
        <dbReference type="ARBA" id="ARBA00040070"/>
    </source>
</evidence>
<feature type="compositionally biased region" description="Basic and acidic residues" evidence="7">
    <location>
        <begin position="52"/>
        <end position="61"/>
    </location>
</feature>
<evidence type="ECO:0000256" key="2">
    <source>
        <dbReference type="ARBA" id="ARBA00022517"/>
    </source>
</evidence>
<dbReference type="InterPro" id="IPR039761">
    <property type="entry name" value="Bms1/Tsr1"/>
</dbReference>
<evidence type="ECO:0000256" key="4">
    <source>
        <dbReference type="ARBA" id="ARBA00037087"/>
    </source>
</evidence>
<dbReference type="Pfam" id="PF22298">
    <property type="entry name" value="Tsr1_G-like"/>
    <property type="match status" value="1"/>
</dbReference>
<protein>
    <recommendedName>
        <fullName evidence="6">Pre-rRNA-processing protein TSR1 homolog</fullName>
    </recommendedName>
</protein>
<keyword evidence="3" id="KW-0539">Nucleus</keyword>
<evidence type="ECO:0000256" key="7">
    <source>
        <dbReference type="SAM" id="MobiDB-lite"/>
    </source>
</evidence>
<dbReference type="GO" id="GO:0000479">
    <property type="term" value="P:endonucleolytic cleavage of tricistronic rRNA transcript (SSU-rRNA, 5.8S rRNA, LSU-rRNA)"/>
    <property type="evidence" value="ECO:0007669"/>
    <property type="project" value="TreeGrafter"/>
</dbReference>
<dbReference type="RefSeq" id="XP_026294577.2">
    <property type="nucleotide sequence ID" value="XM_026438792.2"/>
</dbReference>
<dbReference type="GO" id="GO:0000462">
    <property type="term" value="P:maturation of SSU-rRNA from tricistronic rRNA transcript (SSU-rRNA, 5.8S rRNA, LSU-rRNA)"/>
    <property type="evidence" value="ECO:0007669"/>
    <property type="project" value="TreeGrafter"/>
</dbReference>
<dbReference type="PANTHER" id="PTHR12858">
    <property type="entry name" value="RIBOSOME BIOGENESIS PROTEIN"/>
    <property type="match status" value="1"/>
</dbReference>
<feature type="region of interest" description="Disordered" evidence="7">
    <location>
        <begin position="340"/>
        <end position="360"/>
    </location>
</feature>
<dbReference type="InterPro" id="IPR030387">
    <property type="entry name" value="G_Bms1/Tsr1_dom"/>
</dbReference>